<reference evidence="10" key="1">
    <citation type="journal article" date="2015" name="ISME J.">
        <title>Aquifer environment selects for microbial species cohorts in sediment and groundwater.</title>
        <authorList>
            <person name="Hug L.A."/>
            <person name="Thomas B.C."/>
            <person name="Brown C.T."/>
            <person name="Frischkorn K.R."/>
            <person name="Williams K.H."/>
            <person name="Tringe S.G."/>
            <person name="Banfield J.F."/>
        </authorList>
    </citation>
    <scope>NUCLEOTIDE SEQUENCE</scope>
</reference>
<dbReference type="Pfam" id="PF00281">
    <property type="entry name" value="Ribosomal_L5"/>
    <property type="match status" value="1"/>
</dbReference>
<dbReference type="PROSITE" id="PS00358">
    <property type="entry name" value="RIBOSOMAL_L5"/>
    <property type="match status" value="1"/>
</dbReference>
<evidence type="ECO:0000256" key="1">
    <source>
        <dbReference type="ARBA" id="ARBA00008553"/>
    </source>
</evidence>
<dbReference type="InterPro" id="IPR022803">
    <property type="entry name" value="Ribosomal_uL5_dom_sf"/>
</dbReference>
<dbReference type="Gene3D" id="3.30.1440.10">
    <property type="match status" value="1"/>
</dbReference>
<gene>
    <name evidence="6" type="primary">rplE</name>
</gene>
<dbReference type="FunFam" id="3.30.1440.10:FF:000001">
    <property type="entry name" value="50S ribosomal protein L5"/>
    <property type="match status" value="1"/>
</dbReference>
<comment type="function">
    <text evidence="6">This is 1 of the proteins that bind and probably mediate the attachment of the 5S RNA into the large ribosomal subunit, where it forms part of the central protuberance. In the 70S ribosome it contacts protein S13 of the 30S subunit (bridge B1b), connecting the 2 subunits; this bridge is implicated in subunit movement. Contacts the P site tRNA; the 5S rRNA and some of its associated proteins might help stabilize positioning of ribosome-bound tRNAs.</text>
</comment>
<evidence type="ECO:0000256" key="2">
    <source>
        <dbReference type="ARBA" id="ARBA00022980"/>
    </source>
</evidence>
<dbReference type="NCBIfam" id="NF000585">
    <property type="entry name" value="PRK00010.1"/>
    <property type="match status" value="1"/>
</dbReference>
<dbReference type="GO" id="GO:0019843">
    <property type="term" value="F:rRNA binding"/>
    <property type="evidence" value="ECO:0007669"/>
    <property type="project" value="UniProtKB-UniRule"/>
</dbReference>
<evidence type="ECO:0000256" key="7">
    <source>
        <dbReference type="SAM" id="MobiDB-lite"/>
    </source>
</evidence>
<sequence length="250" mass="26984">MSPEKKTPVARPPKAAKPAKAAQPTRAKGAVKATNAPRGAGSTQAAVKSAAKAETASTQASAAPAAPTLARSGLRMRYIDEVVPALQREFGYANPMQIPRVDKIVVNIGLGEAIQNAKALDAAVADLAQITGQKPIVTRAKRSIAQFRLRTGMPIGAKVTLRGLRMYDFLERTVRLALPRIRDFRGITPRSFDGRGNFSIGLREQLVFPEIDYDKIDRLRGLEISIVTTAKTDEEGLKLLELLGMPFQAS</sequence>
<dbReference type="InterPro" id="IPR002132">
    <property type="entry name" value="Ribosomal_uL5"/>
</dbReference>
<dbReference type="GO" id="GO:1990904">
    <property type="term" value="C:ribonucleoprotein complex"/>
    <property type="evidence" value="ECO:0007669"/>
    <property type="project" value="UniProtKB-KW"/>
</dbReference>
<feature type="region of interest" description="Disordered" evidence="7">
    <location>
        <begin position="1"/>
        <end position="48"/>
    </location>
</feature>
<comment type="similarity">
    <text evidence="1 6">Belongs to the universal ribosomal protein uL5 family.</text>
</comment>
<keyword evidence="6" id="KW-0694">RNA-binding</keyword>
<dbReference type="GO" id="GO:0000049">
    <property type="term" value="F:tRNA binding"/>
    <property type="evidence" value="ECO:0007669"/>
    <property type="project" value="UniProtKB-UniRule"/>
</dbReference>
<dbReference type="EMBL" id="KT006947">
    <property type="protein sequence ID" value="AKQ01034.1"/>
    <property type="molecule type" value="Genomic_DNA"/>
</dbReference>
<dbReference type="Pfam" id="PF00673">
    <property type="entry name" value="Ribosomal_L5_C"/>
    <property type="match status" value="1"/>
</dbReference>
<protein>
    <recommendedName>
        <fullName evidence="4 6">Large ribosomal subunit protein uL5</fullName>
    </recommendedName>
</protein>
<keyword evidence="2 6" id="KW-0689">Ribosomal protein</keyword>
<evidence type="ECO:0000256" key="6">
    <source>
        <dbReference type="HAMAP-Rule" id="MF_01333"/>
    </source>
</evidence>
<dbReference type="GO" id="GO:0005840">
    <property type="term" value="C:ribosome"/>
    <property type="evidence" value="ECO:0007669"/>
    <property type="project" value="UniProtKB-KW"/>
</dbReference>
<dbReference type="AlphaFoldDB" id="A0A0H4TKJ9"/>
<feature type="domain" description="Large ribosomal subunit protein uL5 C-terminal" evidence="9">
    <location>
        <begin position="154"/>
        <end position="247"/>
    </location>
</feature>
<feature type="domain" description="Large ribosomal subunit protein uL5 N-terminal" evidence="8">
    <location>
        <begin position="94"/>
        <end position="150"/>
    </location>
</feature>
<evidence type="ECO:0000256" key="4">
    <source>
        <dbReference type="ARBA" id="ARBA00035245"/>
    </source>
</evidence>
<dbReference type="HAMAP" id="MF_01333_B">
    <property type="entry name" value="Ribosomal_uL5_B"/>
    <property type="match status" value="1"/>
</dbReference>
<dbReference type="SUPFAM" id="SSF55282">
    <property type="entry name" value="RL5-like"/>
    <property type="match status" value="1"/>
</dbReference>
<feature type="compositionally biased region" description="Low complexity" evidence="7">
    <location>
        <begin position="12"/>
        <end position="28"/>
    </location>
</feature>
<comment type="function">
    <text evidence="5">This is one of the proteins that bind and probably mediate the attachment of the 5S RNA into the large ribosomal subunit, where it forms part of the central protuberance. In the 70S ribosome it contacts protein S13 of the 30S subunit (bridge B1b), connecting the 2 subunits; this bridge is implicated in subunit movement. Contacts the P site tRNA; the 5S rRNA and some of its associated proteins might help stabilize positioning of ribosome-bound tRNAs.</text>
</comment>
<evidence type="ECO:0000256" key="5">
    <source>
        <dbReference type="ARBA" id="ARBA00058604"/>
    </source>
</evidence>
<evidence type="ECO:0000313" key="10">
    <source>
        <dbReference type="EMBL" id="AKQ01034.1"/>
    </source>
</evidence>
<keyword evidence="6" id="KW-0820">tRNA-binding</keyword>
<comment type="subunit">
    <text evidence="6">Part of the 50S ribosomal subunit; part of the 5S rRNA/L5/L18/L25 subcomplex. Contacts the 5S rRNA and the P site tRNA. Forms a bridge to the 30S subunit in the 70S ribosome.</text>
</comment>
<name>A0A0H4TKJ9_9CHLR</name>
<evidence type="ECO:0000256" key="3">
    <source>
        <dbReference type="ARBA" id="ARBA00023274"/>
    </source>
</evidence>
<keyword evidence="3 6" id="KW-0687">Ribonucleoprotein</keyword>
<keyword evidence="6" id="KW-0699">rRNA-binding</keyword>
<organism evidence="10">
    <name type="scientific">uncultured Chloroflexi bacterium Rifle_16ft_4_minimus_1380</name>
    <dbReference type="NCBI Taxonomy" id="1665057"/>
    <lineage>
        <taxon>Bacteria</taxon>
        <taxon>Bacillati</taxon>
        <taxon>Chloroflexota</taxon>
        <taxon>environmental samples</taxon>
    </lineage>
</organism>
<evidence type="ECO:0000259" key="9">
    <source>
        <dbReference type="Pfam" id="PF00673"/>
    </source>
</evidence>
<accession>A0A0H4TKJ9</accession>
<proteinExistence type="inferred from homology"/>
<dbReference type="InterPro" id="IPR031310">
    <property type="entry name" value="Ribosomal_uL5_N"/>
</dbReference>
<evidence type="ECO:0000259" key="8">
    <source>
        <dbReference type="Pfam" id="PF00281"/>
    </source>
</evidence>
<dbReference type="InterPro" id="IPR020930">
    <property type="entry name" value="Ribosomal_uL5_bac-type"/>
</dbReference>
<dbReference type="PANTHER" id="PTHR11994">
    <property type="entry name" value="60S RIBOSOMAL PROTEIN L11-RELATED"/>
    <property type="match status" value="1"/>
</dbReference>
<dbReference type="InterPro" id="IPR031309">
    <property type="entry name" value="Ribosomal_uL5_C"/>
</dbReference>
<dbReference type="InterPro" id="IPR020929">
    <property type="entry name" value="Ribosomal_uL5_CS"/>
</dbReference>
<dbReference type="GO" id="GO:0006412">
    <property type="term" value="P:translation"/>
    <property type="evidence" value="ECO:0007669"/>
    <property type="project" value="UniProtKB-UniRule"/>
</dbReference>
<dbReference type="GO" id="GO:0003735">
    <property type="term" value="F:structural constituent of ribosome"/>
    <property type="evidence" value="ECO:0007669"/>
    <property type="project" value="InterPro"/>
</dbReference>